<keyword evidence="3" id="KW-1185">Reference proteome</keyword>
<evidence type="ECO:0000313" key="2">
    <source>
        <dbReference type="EMBL" id="WOX06346.1"/>
    </source>
</evidence>
<evidence type="ECO:0000313" key="3">
    <source>
        <dbReference type="Proteomes" id="UP001302477"/>
    </source>
</evidence>
<sequence>MQVLTDTTVPLKMIYLIITLAIAALIAGPQLWVRYVLWRHSTEIGDMPGSGSELAQHLIERFKLEGVKVIKAEPDQNYYSPAEKIVALSPEIYHGKSVTAVAVAAHEIGHAIQFCKEEPVSKLRDRYLRRALQIKRVGASILVFAPILTFAVKTPAIALWMGAIAVITMLSSALMYVAILPEEYDASFNKALPILKEGYLPEHLIGSARSVLKAAALTYVAAALLDVLRLWRWIRFIR</sequence>
<organism evidence="2 3">
    <name type="scientific">Microbulbifer pacificus</name>
    <dbReference type="NCBI Taxonomy" id="407164"/>
    <lineage>
        <taxon>Bacteria</taxon>
        <taxon>Pseudomonadati</taxon>
        <taxon>Pseudomonadota</taxon>
        <taxon>Gammaproteobacteria</taxon>
        <taxon>Cellvibrionales</taxon>
        <taxon>Microbulbiferaceae</taxon>
        <taxon>Microbulbifer</taxon>
    </lineage>
</organism>
<dbReference type="EMBL" id="CP137555">
    <property type="protein sequence ID" value="WOX06346.1"/>
    <property type="molecule type" value="Genomic_DNA"/>
</dbReference>
<dbReference type="Pfam" id="PF04298">
    <property type="entry name" value="Zn_peptidase_2"/>
    <property type="match status" value="1"/>
</dbReference>
<dbReference type="InterPro" id="IPR007395">
    <property type="entry name" value="Zn_peptidase_2"/>
</dbReference>
<protein>
    <submittedName>
        <fullName evidence="2">Zinc metallopeptidase</fullName>
    </submittedName>
</protein>
<dbReference type="PANTHER" id="PTHR36434:SF1">
    <property type="entry name" value="MEMBRANE PROTEASE YUGP-RELATED"/>
    <property type="match status" value="1"/>
</dbReference>
<dbReference type="RefSeq" id="WP_318954803.1">
    <property type="nucleotide sequence ID" value="NZ_CP137555.1"/>
</dbReference>
<gene>
    <name evidence="2" type="ORF">R5R33_04250</name>
</gene>
<name>A0AAU0N2T1_9GAMM</name>
<feature type="transmembrane region" description="Helical" evidence="1">
    <location>
        <begin position="13"/>
        <end position="33"/>
    </location>
</feature>
<dbReference type="PANTHER" id="PTHR36434">
    <property type="entry name" value="MEMBRANE PROTEASE YUGP-RELATED"/>
    <property type="match status" value="1"/>
</dbReference>
<keyword evidence="1" id="KW-1133">Transmembrane helix</keyword>
<feature type="transmembrane region" description="Helical" evidence="1">
    <location>
        <begin position="158"/>
        <end position="180"/>
    </location>
</feature>
<keyword evidence="1" id="KW-0472">Membrane</keyword>
<dbReference type="AlphaFoldDB" id="A0AAU0N2T1"/>
<proteinExistence type="predicted"/>
<evidence type="ECO:0000256" key="1">
    <source>
        <dbReference type="SAM" id="Phobius"/>
    </source>
</evidence>
<dbReference type="KEGG" id="mpaf:R5R33_04250"/>
<dbReference type="Proteomes" id="UP001302477">
    <property type="component" value="Chromosome"/>
</dbReference>
<accession>A0AAU0N2T1</accession>
<keyword evidence="1" id="KW-0812">Transmembrane</keyword>
<feature type="transmembrane region" description="Helical" evidence="1">
    <location>
        <begin position="134"/>
        <end position="152"/>
    </location>
</feature>
<reference evidence="2 3" key="1">
    <citation type="submission" date="2023-10" db="EMBL/GenBank/DDBJ databases">
        <title>Description of Microbulbifer bruguierae sp. nov., isolated from the sediments of mangrove plant Bruguiera sexangula and comparative genomic analyses of the genus Microbulbifer.</title>
        <authorList>
            <person name="Long M."/>
        </authorList>
    </citation>
    <scope>NUCLEOTIDE SEQUENCE [LARGE SCALE GENOMIC DNA]</scope>
    <source>
        <strain evidence="2 3">SPO729</strain>
    </source>
</reference>